<keyword evidence="1" id="KW-0472">Membrane</keyword>
<evidence type="ECO:0000256" key="1">
    <source>
        <dbReference type="SAM" id="Phobius"/>
    </source>
</evidence>
<dbReference type="AlphaFoldDB" id="A0A9X3WMT9"/>
<evidence type="ECO:0000313" key="2">
    <source>
        <dbReference type="EMBL" id="MDC3421071.1"/>
    </source>
</evidence>
<sequence length="64" mass="7317">MGEYKLEKHRKTIQHIRLYGFILIGFSTAITGNLILGLFAMLILGIVDQIIIKPNLMPKYESIQ</sequence>
<keyword evidence="1" id="KW-0812">Transmembrane</keyword>
<evidence type="ECO:0000313" key="3">
    <source>
        <dbReference type="Proteomes" id="UP001145072"/>
    </source>
</evidence>
<dbReference type="Proteomes" id="UP001145072">
    <property type="component" value="Unassembled WGS sequence"/>
</dbReference>
<feature type="transmembrane region" description="Helical" evidence="1">
    <location>
        <begin position="21"/>
        <end position="47"/>
    </location>
</feature>
<proteinExistence type="predicted"/>
<reference evidence="2" key="1">
    <citation type="submission" date="2022-06" db="EMBL/GenBank/DDBJ databases">
        <title>Aquibacillus sp. a new bacterium isolated from soil saline samples.</title>
        <authorList>
            <person name="Galisteo C."/>
            <person name="De La Haba R."/>
            <person name="Sanchez-Porro C."/>
            <person name="Ventosa A."/>
        </authorList>
    </citation>
    <scope>NUCLEOTIDE SEQUENCE</scope>
    <source>
        <strain evidence="2">JCM 12387</strain>
    </source>
</reference>
<comment type="caution">
    <text evidence="2">The sequence shown here is derived from an EMBL/GenBank/DDBJ whole genome shotgun (WGS) entry which is preliminary data.</text>
</comment>
<keyword evidence="3" id="KW-1185">Reference proteome</keyword>
<gene>
    <name evidence="2" type="ORF">NC661_11895</name>
</gene>
<organism evidence="2 3">
    <name type="scientific">Aquibacillus koreensis</name>
    <dbReference type="NCBI Taxonomy" id="279446"/>
    <lineage>
        <taxon>Bacteria</taxon>
        <taxon>Bacillati</taxon>
        <taxon>Bacillota</taxon>
        <taxon>Bacilli</taxon>
        <taxon>Bacillales</taxon>
        <taxon>Bacillaceae</taxon>
        <taxon>Aquibacillus</taxon>
    </lineage>
</organism>
<name>A0A9X3WMT9_9BACI</name>
<keyword evidence="1" id="KW-1133">Transmembrane helix</keyword>
<dbReference type="EMBL" id="JAMQJZ010000008">
    <property type="protein sequence ID" value="MDC3421071.1"/>
    <property type="molecule type" value="Genomic_DNA"/>
</dbReference>
<dbReference type="RefSeq" id="WP_259867700.1">
    <property type="nucleotide sequence ID" value="NZ_JAMQJZ010000008.1"/>
</dbReference>
<accession>A0A9X3WMT9</accession>
<protein>
    <submittedName>
        <fullName evidence="2">Uncharacterized protein</fullName>
    </submittedName>
</protein>